<evidence type="ECO:0000256" key="2">
    <source>
        <dbReference type="ARBA" id="ARBA00023002"/>
    </source>
</evidence>
<protein>
    <submittedName>
        <fullName evidence="5">NAD(P)/FAD-dependent oxidoreductase</fullName>
    </submittedName>
</protein>
<dbReference type="GO" id="GO:0004791">
    <property type="term" value="F:thioredoxin-disulfide reductase (NADPH) activity"/>
    <property type="evidence" value="ECO:0007669"/>
    <property type="project" value="UniProtKB-EC"/>
</dbReference>
<evidence type="ECO:0000313" key="6">
    <source>
        <dbReference type="Proteomes" id="UP000252770"/>
    </source>
</evidence>
<dbReference type="InterPro" id="IPR050097">
    <property type="entry name" value="Ferredoxin-NADP_redctase_2"/>
</dbReference>
<dbReference type="PRINTS" id="PR00469">
    <property type="entry name" value="PNDRDTASEII"/>
</dbReference>
<dbReference type="Pfam" id="PF07992">
    <property type="entry name" value="Pyr_redox_2"/>
    <property type="match status" value="1"/>
</dbReference>
<evidence type="ECO:0000256" key="3">
    <source>
        <dbReference type="ARBA" id="ARBA00048132"/>
    </source>
</evidence>
<keyword evidence="6" id="KW-1185">Reference proteome</keyword>
<evidence type="ECO:0000313" key="5">
    <source>
        <dbReference type="EMBL" id="RCK70808.1"/>
    </source>
</evidence>
<evidence type="ECO:0000259" key="4">
    <source>
        <dbReference type="Pfam" id="PF07992"/>
    </source>
</evidence>
<dbReference type="PANTHER" id="PTHR48105">
    <property type="entry name" value="THIOREDOXIN REDUCTASE 1-RELATED-RELATED"/>
    <property type="match status" value="1"/>
</dbReference>
<reference evidence="5 6" key="1">
    <citation type="submission" date="2018-07" db="EMBL/GenBank/DDBJ databases">
        <title>Desertimonas flava gen. nov. sp. nov.</title>
        <authorList>
            <person name="Liu S."/>
        </authorList>
    </citation>
    <scope>NUCLEOTIDE SEQUENCE [LARGE SCALE GENOMIC DNA]</scope>
    <source>
        <strain evidence="5 6">16Sb5-5</strain>
    </source>
</reference>
<proteinExistence type="predicted"/>
<dbReference type="InterPro" id="IPR023753">
    <property type="entry name" value="FAD/NAD-binding_dom"/>
</dbReference>
<comment type="catalytic activity">
    <reaction evidence="3">
        <text>[thioredoxin]-dithiol + NADP(+) = [thioredoxin]-disulfide + NADPH + H(+)</text>
        <dbReference type="Rhea" id="RHEA:20345"/>
        <dbReference type="Rhea" id="RHEA-COMP:10698"/>
        <dbReference type="Rhea" id="RHEA-COMP:10700"/>
        <dbReference type="ChEBI" id="CHEBI:15378"/>
        <dbReference type="ChEBI" id="CHEBI:29950"/>
        <dbReference type="ChEBI" id="CHEBI:50058"/>
        <dbReference type="ChEBI" id="CHEBI:57783"/>
        <dbReference type="ChEBI" id="CHEBI:58349"/>
        <dbReference type="EC" id="1.8.1.9"/>
    </reaction>
</comment>
<sequence length="311" mass="32296">MTNYDVAVVGGSFAGLSAAVPLARSLRSVLVVDAGQPRNAPAEGAHNVLGHEGIAPRELLAAGRREAEGYGVEICEGEVATVRREGDGFVLTLSDGSTATARRLLLATGLVDELPDVPGLAEHWGTSVLHCPFCHGWEVRGNRIGVLATDAAAVHQALMFRQLSPHVTVLQHTVADFEAEDWEKLAAVGVEVVSGEVLRVVGEDGALRAVELAGGHAVGLDALVVAPRFVARGELYEQLGGTLTEGPRGPFIEAGPMGRTALPGVWVAGNAGNLMASVVPAMSEGMYAGSAIHGDLLMADVERAVRERAAA</sequence>
<dbReference type="Proteomes" id="UP000252770">
    <property type="component" value="Unassembled WGS sequence"/>
</dbReference>
<gene>
    <name evidence="5" type="ORF">DT076_05325</name>
</gene>
<feature type="domain" description="FAD/NAD(P)-binding" evidence="4">
    <location>
        <begin position="4"/>
        <end position="285"/>
    </location>
</feature>
<comment type="caution">
    <text evidence="5">The sequence shown here is derived from an EMBL/GenBank/DDBJ whole genome shotgun (WGS) entry which is preliminary data.</text>
</comment>
<dbReference type="SUPFAM" id="SSF51905">
    <property type="entry name" value="FAD/NAD(P)-binding domain"/>
    <property type="match status" value="1"/>
</dbReference>
<evidence type="ECO:0000256" key="1">
    <source>
        <dbReference type="ARBA" id="ARBA00022630"/>
    </source>
</evidence>
<dbReference type="InterPro" id="IPR036188">
    <property type="entry name" value="FAD/NAD-bd_sf"/>
</dbReference>
<accession>A0A367YYA6</accession>
<dbReference type="AlphaFoldDB" id="A0A367YYA6"/>
<dbReference type="RefSeq" id="WP_114125578.1">
    <property type="nucleotide sequence ID" value="NZ_QOUI01000002.1"/>
</dbReference>
<dbReference type="EMBL" id="QOUI01000002">
    <property type="protein sequence ID" value="RCK70808.1"/>
    <property type="molecule type" value="Genomic_DNA"/>
</dbReference>
<name>A0A367YYA6_9ACTN</name>
<keyword evidence="1" id="KW-0285">Flavoprotein</keyword>
<keyword evidence="2" id="KW-0560">Oxidoreductase</keyword>
<dbReference type="Gene3D" id="3.50.50.60">
    <property type="entry name" value="FAD/NAD(P)-binding domain"/>
    <property type="match status" value="2"/>
</dbReference>
<organism evidence="5 6">
    <name type="scientific">Desertihabitans brevis</name>
    <dbReference type="NCBI Taxonomy" id="2268447"/>
    <lineage>
        <taxon>Bacteria</taxon>
        <taxon>Bacillati</taxon>
        <taxon>Actinomycetota</taxon>
        <taxon>Actinomycetes</taxon>
        <taxon>Propionibacteriales</taxon>
        <taxon>Propionibacteriaceae</taxon>
        <taxon>Desertihabitans</taxon>
    </lineage>
</organism>
<dbReference type="PRINTS" id="PR00368">
    <property type="entry name" value="FADPNR"/>
</dbReference>